<dbReference type="PROSITE" id="PS00107">
    <property type="entry name" value="PROTEIN_KINASE_ATP"/>
    <property type="match status" value="1"/>
</dbReference>
<proteinExistence type="predicted"/>
<dbReference type="GO" id="GO:0004674">
    <property type="term" value="F:protein serine/threonine kinase activity"/>
    <property type="evidence" value="ECO:0007669"/>
    <property type="project" value="UniProtKB-KW"/>
</dbReference>
<dbReference type="Pfam" id="PF00069">
    <property type="entry name" value="Pkinase"/>
    <property type="match status" value="1"/>
</dbReference>
<dbReference type="Gene3D" id="2.60.120.430">
    <property type="entry name" value="Galactose-binding lectin"/>
    <property type="match status" value="1"/>
</dbReference>
<feature type="binding site" evidence="7">
    <location>
        <position position="51"/>
    </location>
    <ligand>
        <name>ATP</name>
        <dbReference type="ChEBI" id="CHEBI:30616"/>
    </ligand>
</feature>
<protein>
    <recommendedName>
        <fullName evidence="1">non-specific serine/threonine protein kinase</fullName>
        <ecNumber evidence="1">2.7.11.1</ecNumber>
    </recommendedName>
</protein>
<evidence type="ECO:0000313" key="12">
    <source>
        <dbReference type="Proteomes" id="UP000182100"/>
    </source>
</evidence>
<dbReference type="STRING" id="67344.SAMN05216505_101686"/>
<evidence type="ECO:0000256" key="9">
    <source>
        <dbReference type="SAM" id="Phobius"/>
    </source>
</evidence>
<dbReference type="PROSITE" id="PS50011">
    <property type="entry name" value="PROTEIN_KINASE_DOM"/>
    <property type="match status" value="1"/>
</dbReference>
<dbReference type="Gene3D" id="1.10.510.10">
    <property type="entry name" value="Transferase(Phosphotransferase) domain 1"/>
    <property type="match status" value="1"/>
</dbReference>
<keyword evidence="12" id="KW-1185">Reference proteome</keyword>
<evidence type="ECO:0000256" key="1">
    <source>
        <dbReference type="ARBA" id="ARBA00012513"/>
    </source>
</evidence>
<keyword evidence="2 11" id="KW-0723">Serine/threonine-protein kinase</keyword>
<evidence type="ECO:0000256" key="8">
    <source>
        <dbReference type="SAM" id="MobiDB-lite"/>
    </source>
</evidence>
<dbReference type="SUPFAM" id="SSF56112">
    <property type="entry name" value="Protein kinase-like (PK-like)"/>
    <property type="match status" value="1"/>
</dbReference>
<keyword evidence="9" id="KW-0472">Membrane</keyword>
<dbReference type="Gene3D" id="3.30.200.20">
    <property type="entry name" value="Phosphorylase Kinase, domain 1"/>
    <property type="match status" value="1"/>
</dbReference>
<evidence type="ECO:0000256" key="5">
    <source>
        <dbReference type="ARBA" id="ARBA00022777"/>
    </source>
</evidence>
<dbReference type="PANTHER" id="PTHR43289:SF6">
    <property type="entry name" value="SERINE_THREONINE-PROTEIN KINASE NEKL-3"/>
    <property type="match status" value="1"/>
</dbReference>
<reference evidence="12" key="1">
    <citation type="submission" date="2016-10" db="EMBL/GenBank/DDBJ databases">
        <authorList>
            <person name="Varghese N."/>
            <person name="Submissions S."/>
        </authorList>
    </citation>
    <scope>NUCLEOTIDE SEQUENCE [LARGE SCALE GENOMIC DNA]</scope>
    <source>
        <strain evidence="12">CGMCC 4.3504</strain>
    </source>
</reference>
<dbReference type="PANTHER" id="PTHR43289">
    <property type="entry name" value="MITOGEN-ACTIVATED PROTEIN KINASE KINASE KINASE 20-RELATED"/>
    <property type="match status" value="1"/>
</dbReference>
<keyword evidence="6 7" id="KW-0067">ATP-binding</keyword>
<feature type="region of interest" description="Disordered" evidence="8">
    <location>
        <begin position="395"/>
        <end position="437"/>
    </location>
</feature>
<dbReference type="InterPro" id="IPR011009">
    <property type="entry name" value="Kinase-like_dom_sf"/>
</dbReference>
<dbReference type="CDD" id="cd14014">
    <property type="entry name" value="STKc_PknB_like"/>
    <property type="match status" value="1"/>
</dbReference>
<accession>A0A1G6JI18</accession>
<dbReference type="InterPro" id="IPR017441">
    <property type="entry name" value="Protein_kinase_ATP_BS"/>
</dbReference>
<evidence type="ECO:0000313" key="11">
    <source>
        <dbReference type="EMBL" id="SDC18370.1"/>
    </source>
</evidence>
<dbReference type="AlphaFoldDB" id="A0A1G6JI18"/>
<sequence length="575" mass="60526">MLSGIPERRADQGPGRLIAGRYLLHDILGRGGMGTVWRAHDQLLDRQVAAKELHIATDGDEDHRVRMRRAVREARAVARVPHPHVIGVHDLVEHEDRLWIVMELVQGPSLADRVARSGPLTPQHTAVLGLQLLDALKAVHDAGTLHRDVKPANVLLRPDGGAVLTDFGIAALDDGEFLTTTGQLVGSIEYMAPERALAQESGPASDLWSLGATLATVCGGRSPFRRTAYPATLHAVVYDEAVLPERLGPLRPVVGALLRKGPGERPTAADVKVALQRIAAGETDIDPLPAADPRAYRPAPGTAPGTVSAAGSTGVPVNDAVTVTGLHRQPARAGDTLVVPAGGTGTGGGTGGTAVHPARPAPASRPRRRKWPVPVIAGVAVLALGAGGGLFLAGAPPFQDRGRGQEGAYDREQERENPQDRGQEKANGQEQGRDRGTELPVVTSVVQAVGSGVGWQRVEKAAVRKGDGVTVRFQEGGWSVDREQMPLTGPAGYAADEDRLLEFAEHCKVAPKAPFGTLLTRLAGERASSVLAVGEAVTFRAGGDGVVELRINDDDGCLHDNEGELTVSVEVTHTP</sequence>
<evidence type="ECO:0000256" key="6">
    <source>
        <dbReference type="ARBA" id="ARBA00022840"/>
    </source>
</evidence>
<feature type="region of interest" description="Disordered" evidence="8">
    <location>
        <begin position="336"/>
        <end position="369"/>
    </location>
</feature>
<gene>
    <name evidence="11" type="ORF">SAMN05216505_101686</name>
</gene>
<keyword evidence="5 11" id="KW-0418">Kinase</keyword>
<feature type="compositionally biased region" description="Basic and acidic residues" evidence="8">
    <location>
        <begin position="400"/>
        <end position="424"/>
    </location>
</feature>
<feature type="compositionally biased region" description="Gly residues" evidence="8">
    <location>
        <begin position="342"/>
        <end position="352"/>
    </location>
</feature>
<dbReference type="EMBL" id="FMZK01000001">
    <property type="protein sequence ID" value="SDC18370.1"/>
    <property type="molecule type" value="Genomic_DNA"/>
</dbReference>
<name>A0A1G6JI18_9ACTN</name>
<dbReference type="RefSeq" id="WP_074993485.1">
    <property type="nucleotide sequence ID" value="NZ_FMZK01000001.1"/>
</dbReference>
<feature type="domain" description="Protein kinase" evidence="10">
    <location>
        <begin position="22"/>
        <end position="278"/>
    </location>
</feature>
<dbReference type="GO" id="GO:0005524">
    <property type="term" value="F:ATP binding"/>
    <property type="evidence" value="ECO:0007669"/>
    <property type="project" value="UniProtKB-UniRule"/>
</dbReference>
<keyword evidence="4 7" id="KW-0547">Nucleotide-binding</keyword>
<evidence type="ECO:0000256" key="3">
    <source>
        <dbReference type="ARBA" id="ARBA00022679"/>
    </source>
</evidence>
<keyword evidence="9" id="KW-0812">Transmembrane</keyword>
<evidence type="ECO:0000256" key="7">
    <source>
        <dbReference type="PROSITE-ProRule" id="PRU10141"/>
    </source>
</evidence>
<keyword evidence="9" id="KW-1133">Transmembrane helix</keyword>
<dbReference type="Proteomes" id="UP000182100">
    <property type="component" value="Unassembled WGS sequence"/>
</dbReference>
<keyword evidence="3" id="KW-0808">Transferase</keyword>
<dbReference type="SMART" id="SM00220">
    <property type="entry name" value="S_TKc"/>
    <property type="match status" value="1"/>
</dbReference>
<feature type="transmembrane region" description="Helical" evidence="9">
    <location>
        <begin position="371"/>
        <end position="393"/>
    </location>
</feature>
<evidence type="ECO:0000256" key="2">
    <source>
        <dbReference type="ARBA" id="ARBA00022527"/>
    </source>
</evidence>
<evidence type="ECO:0000256" key="4">
    <source>
        <dbReference type="ARBA" id="ARBA00022741"/>
    </source>
</evidence>
<organism evidence="11 12">
    <name type="scientific">Streptomyces prasinopilosus</name>
    <dbReference type="NCBI Taxonomy" id="67344"/>
    <lineage>
        <taxon>Bacteria</taxon>
        <taxon>Bacillati</taxon>
        <taxon>Actinomycetota</taxon>
        <taxon>Actinomycetes</taxon>
        <taxon>Kitasatosporales</taxon>
        <taxon>Streptomycetaceae</taxon>
        <taxon>Streptomyces</taxon>
    </lineage>
</organism>
<evidence type="ECO:0000259" key="10">
    <source>
        <dbReference type="PROSITE" id="PS50011"/>
    </source>
</evidence>
<dbReference type="EC" id="2.7.11.1" evidence="1"/>
<dbReference type="InterPro" id="IPR000719">
    <property type="entry name" value="Prot_kinase_dom"/>
</dbReference>